<comment type="caution">
    <text evidence="2">The sequence shown here is derived from an EMBL/GenBank/DDBJ whole genome shotgun (WGS) entry which is preliminary data.</text>
</comment>
<evidence type="ECO:0000313" key="2">
    <source>
        <dbReference type="EMBL" id="KAK2171247.1"/>
    </source>
</evidence>
<keyword evidence="3" id="KW-1185">Reference proteome</keyword>
<evidence type="ECO:0000256" key="1">
    <source>
        <dbReference type="SAM" id="MobiDB-lite"/>
    </source>
</evidence>
<name>A0AAD9NI75_RIDPI</name>
<dbReference type="Proteomes" id="UP001209878">
    <property type="component" value="Unassembled WGS sequence"/>
</dbReference>
<accession>A0AAD9NI75</accession>
<organism evidence="2 3">
    <name type="scientific">Ridgeia piscesae</name>
    <name type="common">Tubeworm</name>
    <dbReference type="NCBI Taxonomy" id="27915"/>
    <lineage>
        <taxon>Eukaryota</taxon>
        <taxon>Metazoa</taxon>
        <taxon>Spiralia</taxon>
        <taxon>Lophotrochozoa</taxon>
        <taxon>Annelida</taxon>
        <taxon>Polychaeta</taxon>
        <taxon>Sedentaria</taxon>
        <taxon>Canalipalpata</taxon>
        <taxon>Sabellida</taxon>
        <taxon>Siboglinidae</taxon>
        <taxon>Ridgeia</taxon>
    </lineage>
</organism>
<dbReference type="AlphaFoldDB" id="A0AAD9NI75"/>
<gene>
    <name evidence="2" type="ORF">NP493_1087g00098</name>
</gene>
<reference evidence="2" key="1">
    <citation type="journal article" date="2023" name="Mol. Biol. Evol.">
        <title>Third-Generation Sequencing Reveals the Adaptive Role of the Epigenome in Three Deep-Sea Polychaetes.</title>
        <authorList>
            <person name="Perez M."/>
            <person name="Aroh O."/>
            <person name="Sun Y."/>
            <person name="Lan Y."/>
            <person name="Juniper S.K."/>
            <person name="Young C.R."/>
            <person name="Angers B."/>
            <person name="Qian P.Y."/>
        </authorList>
    </citation>
    <scope>NUCLEOTIDE SEQUENCE</scope>
    <source>
        <strain evidence="2">R07B-5</strain>
    </source>
</reference>
<sequence>MMEARLKPPEYLSLQRNVAGKNGGDGINCSSCICSQSKRTRNLIARRSPSCSALLALERYNHFKWDDSPNDPPNNVCVPDDDNQQSNPQPAQNNAAQANDNRNILRSDVYADVVKRFELEFVGEKRVVFARYRF</sequence>
<evidence type="ECO:0000313" key="3">
    <source>
        <dbReference type="Proteomes" id="UP001209878"/>
    </source>
</evidence>
<proteinExistence type="predicted"/>
<feature type="region of interest" description="Disordered" evidence="1">
    <location>
        <begin position="65"/>
        <end position="101"/>
    </location>
</feature>
<feature type="compositionally biased region" description="Low complexity" evidence="1">
    <location>
        <begin position="73"/>
        <end position="101"/>
    </location>
</feature>
<dbReference type="EMBL" id="JAODUO010001087">
    <property type="protein sequence ID" value="KAK2171247.1"/>
    <property type="molecule type" value="Genomic_DNA"/>
</dbReference>
<protein>
    <submittedName>
        <fullName evidence="2">Uncharacterized protein</fullName>
    </submittedName>
</protein>